<protein>
    <recommendedName>
        <fullName evidence="3">Insulin-like domain-containing protein</fullName>
    </recommendedName>
</protein>
<sequence length="174" mass="19918">MTCNLDYATSKRIAQVILMLIILDSGWAGRRYRTAIRSFPRCGSRMVNDMRYMCLQNMWEETVCLTVSRRLCRGGISRHPICRFDCTATSRQKRFMDRNDDTGSLFITPDIGSSGARLNITSPAVNNPTARGPNHKMLMAKRRRREKRFIARRCCSSVCSLSVLRQFCHGLATE</sequence>
<dbReference type="SUPFAM" id="SSF56994">
    <property type="entry name" value="Insulin-like"/>
    <property type="match status" value="1"/>
</dbReference>
<dbReference type="InParanoid" id="H2Z5E8"/>
<keyword evidence="2" id="KW-0964">Secreted</keyword>
<dbReference type="OMA" id="MRYMCLQ"/>
<dbReference type="Gene3D" id="1.10.100.10">
    <property type="entry name" value="Insulin-like"/>
    <property type="match status" value="1"/>
</dbReference>
<dbReference type="GO" id="GO:0005576">
    <property type="term" value="C:extracellular region"/>
    <property type="evidence" value="ECO:0007669"/>
    <property type="project" value="UniProtKB-SubCell"/>
</dbReference>
<keyword evidence="5" id="KW-1185">Reference proteome</keyword>
<dbReference type="InterPro" id="IPR022353">
    <property type="entry name" value="Insulin_CS"/>
</dbReference>
<accession>H2Z5E8</accession>
<dbReference type="Pfam" id="PF00049">
    <property type="entry name" value="Insulin"/>
    <property type="match status" value="1"/>
</dbReference>
<name>H2Z5E8_CIOSA</name>
<reference evidence="4" key="3">
    <citation type="submission" date="2025-09" db="UniProtKB">
        <authorList>
            <consortium name="Ensembl"/>
        </authorList>
    </citation>
    <scope>IDENTIFICATION</scope>
</reference>
<evidence type="ECO:0000256" key="1">
    <source>
        <dbReference type="ARBA" id="ARBA00009034"/>
    </source>
</evidence>
<dbReference type="PROSITE" id="PS00262">
    <property type="entry name" value="INSULIN"/>
    <property type="match status" value="1"/>
</dbReference>
<dbReference type="SMART" id="SM00078">
    <property type="entry name" value="IlGF"/>
    <property type="match status" value="1"/>
</dbReference>
<dbReference type="InterPro" id="IPR016179">
    <property type="entry name" value="Insulin-like"/>
</dbReference>
<comment type="subcellular location">
    <subcellularLocation>
        <location evidence="2">Secreted</location>
    </subcellularLocation>
</comment>
<dbReference type="InterPro" id="IPR036438">
    <property type="entry name" value="Insulin-like_sf"/>
</dbReference>
<dbReference type="HOGENOM" id="CLU_1539473_0_0_1"/>
<evidence type="ECO:0000259" key="3">
    <source>
        <dbReference type="SMART" id="SM00078"/>
    </source>
</evidence>
<dbReference type="GO" id="GO:0005179">
    <property type="term" value="F:hormone activity"/>
    <property type="evidence" value="ECO:0007669"/>
    <property type="project" value="InterPro"/>
</dbReference>
<organism evidence="4 5">
    <name type="scientific">Ciona savignyi</name>
    <name type="common">Pacific transparent sea squirt</name>
    <dbReference type="NCBI Taxonomy" id="51511"/>
    <lineage>
        <taxon>Eukaryota</taxon>
        <taxon>Metazoa</taxon>
        <taxon>Chordata</taxon>
        <taxon>Tunicata</taxon>
        <taxon>Ascidiacea</taxon>
        <taxon>Phlebobranchia</taxon>
        <taxon>Cionidae</taxon>
        <taxon>Ciona</taxon>
    </lineage>
</organism>
<feature type="domain" description="Insulin-like" evidence="3">
    <location>
        <begin position="42"/>
        <end position="168"/>
    </location>
</feature>
<dbReference type="GeneTree" id="ENSGT00660000097300"/>
<comment type="similarity">
    <text evidence="1 2">Belongs to the insulin family.</text>
</comment>
<dbReference type="AlphaFoldDB" id="H2Z5E8"/>
<proteinExistence type="inferred from homology"/>
<dbReference type="Ensembl" id="ENSCSAVT00000012959.1">
    <property type="protein sequence ID" value="ENSCSAVP00000012810.1"/>
    <property type="gene ID" value="ENSCSAVG00000007526.1"/>
</dbReference>
<evidence type="ECO:0000313" key="4">
    <source>
        <dbReference type="Ensembl" id="ENSCSAVP00000012810.1"/>
    </source>
</evidence>
<evidence type="ECO:0000256" key="2">
    <source>
        <dbReference type="RuleBase" id="RU000406"/>
    </source>
</evidence>
<reference evidence="4" key="2">
    <citation type="submission" date="2025-08" db="UniProtKB">
        <authorList>
            <consortium name="Ensembl"/>
        </authorList>
    </citation>
    <scope>IDENTIFICATION</scope>
</reference>
<dbReference type="Proteomes" id="UP000007875">
    <property type="component" value="Unassembled WGS sequence"/>
</dbReference>
<reference evidence="5" key="1">
    <citation type="submission" date="2003-08" db="EMBL/GenBank/DDBJ databases">
        <authorList>
            <person name="Birren B."/>
            <person name="Nusbaum C."/>
            <person name="Abebe A."/>
            <person name="Abouelleil A."/>
            <person name="Adekoya E."/>
            <person name="Ait-zahra M."/>
            <person name="Allen N."/>
            <person name="Allen T."/>
            <person name="An P."/>
            <person name="Anderson M."/>
            <person name="Anderson S."/>
            <person name="Arachchi H."/>
            <person name="Armbruster J."/>
            <person name="Bachantsang P."/>
            <person name="Baldwin J."/>
            <person name="Barry A."/>
            <person name="Bayul T."/>
            <person name="Blitshsteyn B."/>
            <person name="Bloom T."/>
            <person name="Blye J."/>
            <person name="Boguslavskiy L."/>
            <person name="Borowsky M."/>
            <person name="Boukhgalter B."/>
            <person name="Brunache A."/>
            <person name="Butler J."/>
            <person name="Calixte N."/>
            <person name="Calvo S."/>
            <person name="Camarata J."/>
            <person name="Campo K."/>
            <person name="Chang J."/>
            <person name="Cheshatsang Y."/>
            <person name="Citroen M."/>
            <person name="Collymore A."/>
            <person name="Considine T."/>
            <person name="Cook A."/>
            <person name="Cooke P."/>
            <person name="Corum B."/>
            <person name="Cuomo C."/>
            <person name="David R."/>
            <person name="Dawoe T."/>
            <person name="Degray S."/>
            <person name="Dodge S."/>
            <person name="Dooley K."/>
            <person name="Dorje P."/>
            <person name="Dorjee K."/>
            <person name="Dorris L."/>
            <person name="Duffey N."/>
            <person name="Dupes A."/>
            <person name="Elkins T."/>
            <person name="Engels R."/>
            <person name="Erickson J."/>
            <person name="Farina A."/>
            <person name="Faro S."/>
            <person name="Ferreira P."/>
            <person name="Fischer H."/>
            <person name="Fitzgerald M."/>
            <person name="Foley K."/>
            <person name="Gage D."/>
            <person name="Galagan J."/>
            <person name="Gearin G."/>
            <person name="Gnerre S."/>
            <person name="Gnirke A."/>
            <person name="Goyette A."/>
            <person name="Graham J."/>
            <person name="Grandbois E."/>
            <person name="Gyaltsen K."/>
            <person name="Hafez N."/>
            <person name="Hagopian D."/>
            <person name="Hagos B."/>
            <person name="Hall J."/>
            <person name="Hatcher B."/>
            <person name="Heller A."/>
            <person name="Higgins H."/>
            <person name="Honan T."/>
            <person name="Horn A."/>
            <person name="Houde N."/>
            <person name="Hughes L."/>
            <person name="Hulme W."/>
            <person name="Husby E."/>
            <person name="Iliev I."/>
            <person name="Jaffe D."/>
            <person name="Jones C."/>
            <person name="Kamal M."/>
            <person name="Kamat A."/>
            <person name="Kamvysselis M."/>
            <person name="Karlsson E."/>
            <person name="Kells C."/>
            <person name="Kieu A."/>
            <person name="Kisner P."/>
            <person name="Kodira C."/>
            <person name="Kulbokas E."/>
            <person name="Labutti K."/>
            <person name="Lama D."/>
            <person name="Landers T."/>
            <person name="Leger J."/>
            <person name="Levine S."/>
            <person name="Lewis D."/>
            <person name="Lewis T."/>
            <person name="Lindblad-toh K."/>
            <person name="Liu X."/>
            <person name="Lokyitsang T."/>
            <person name="Lokyitsang Y."/>
            <person name="Lucien O."/>
            <person name="Lui A."/>
            <person name="Ma L.J."/>
            <person name="Mabbitt R."/>
            <person name="Macdonald J."/>
            <person name="Maclean C."/>
            <person name="Major J."/>
            <person name="Manning J."/>
            <person name="Marabella R."/>
            <person name="Maru K."/>
            <person name="Matthews C."/>
            <person name="Mauceli E."/>
            <person name="Mccarthy M."/>
            <person name="Mcdonough S."/>
            <person name="Mcghee T."/>
            <person name="Meldrim J."/>
            <person name="Meneus L."/>
            <person name="Mesirov J."/>
            <person name="Mihalev A."/>
            <person name="Mihova T."/>
            <person name="Mikkelsen T."/>
            <person name="Mlenga V."/>
            <person name="Moru K."/>
            <person name="Mozes J."/>
            <person name="Mulrain L."/>
            <person name="Munson G."/>
            <person name="Naylor J."/>
            <person name="Newes C."/>
            <person name="Nguyen C."/>
            <person name="Nguyen N."/>
            <person name="Nguyen T."/>
            <person name="Nicol R."/>
            <person name="Nielsen C."/>
            <person name="Nizzari M."/>
            <person name="Norbu C."/>
            <person name="Norbu N."/>
            <person name="O'donnell P."/>
            <person name="Okoawo O."/>
            <person name="O'leary S."/>
            <person name="Omotosho B."/>
            <person name="O'neill K."/>
            <person name="Osman S."/>
            <person name="Parker S."/>
            <person name="Perrin D."/>
            <person name="Phunkhang P."/>
            <person name="Piqani B."/>
            <person name="Purcell S."/>
            <person name="Rachupka T."/>
            <person name="Ramasamy U."/>
            <person name="Rameau R."/>
            <person name="Ray V."/>
            <person name="Raymond C."/>
            <person name="Retta R."/>
            <person name="Richardson S."/>
            <person name="Rise C."/>
            <person name="Rodriguez J."/>
            <person name="Rogers J."/>
            <person name="Rogov P."/>
            <person name="Rutman M."/>
            <person name="Schupbach R."/>
            <person name="Seaman C."/>
            <person name="Settipalli S."/>
            <person name="Sharpe T."/>
            <person name="Sheridan J."/>
            <person name="Sherpa N."/>
            <person name="Shi J."/>
            <person name="Smirnov S."/>
            <person name="Smith C."/>
            <person name="Sougnez C."/>
            <person name="Spencer B."/>
            <person name="Stalker J."/>
            <person name="Stange-thomann N."/>
            <person name="Stavropoulos S."/>
            <person name="Stetson K."/>
            <person name="Stone C."/>
            <person name="Stone S."/>
            <person name="Stubbs M."/>
            <person name="Talamas J."/>
            <person name="Tchuinga P."/>
            <person name="Tenzing P."/>
            <person name="Tesfaye S."/>
            <person name="Theodore J."/>
            <person name="Thoulutsang Y."/>
            <person name="Topham K."/>
            <person name="Towey S."/>
            <person name="Tsamla T."/>
            <person name="Tsomo N."/>
            <person name="Vallee D."/>
            <person name="Vassiliev H."/>
            <person name="Venkataraman V."/>
            <person name="Vinson J."/>
            <person name="Vo A."/>
            <person name="Wade C."/>
            <person name="Wang S."/>
            <person name="Wangchuk T."/>
            <person name="Wangdi T."/>
            <person name="Whittaker C."/>
            <person name="Wilkinson J."/>
            <person name="Wu Y."/>
            <person name="Wyman D."/>
            <person name="Yadav S."/>
            <person name="Yang S."/>
            <person name="Yang X."/>
            <person name="Yeager S."/>
            <person name="Yee E."/>
            <person name="Young G."/>
            <person name="Zainoun J."/>
            <person name="Zembeck L."/>
            <person name="Zimmer A."/>
            <person name="Zody M."/>
            <person name="Lander E."/>
        </authorList>
    </citation>
    <scope>NUCLEOTIDE SEQUENCE [LARGE SCALE GENOMIC DNA]</scope>
</reference>
<evidence type="ECO:0000313" key="5">
    <source>
        <dbReference type="Proteomes" id="UP000007875"/>
    </source>
</evidence>